<proteinExistence type="predicted"/>
<evidence type="ECO:0000313" key="4">
    <source>
        <dbReference type="EMBL" id="QMT01289.1"/>
    </source>
</evidence>
<evidence type="ECO:0000313" key="5">
    <source>
        <dbReference type="Proteomes" id="UP000515663"/>
    </source>
</evidence>
<evidence type="ECO:0000259" key="3">
    <source>
        <dbReference type="Pfam" id="PF03713"/>
    </source>
</evidence>
<keyword evidence="5" id="KW-1185">Reference proteome</keyword>
<dbReference type="AlphaFoldDB" id="A0A7D7QWR6"/>
<feature type="signal peptide" evidence="2">
    <location>
        <begin position="1"/>
        <end position="30"/>
    </location>
</feature>
<dbReference type="RefSeq" id="WP_219850072.1">
    <property type="nucleotide sequence ID" value="NZ_CP059491.1"/>
</dbReference>
<evidence type="ECO:0000256" key="1">
    <source>
        <dbReference type="SAM" id="MobiDB-lite"/>
    </source>
</evidence>
<sequence>MSLPRNSTVRRRVPAVSALGIAAAAALVLAGCSPDESPGSAQSAGPQTSSATMSSGPAGGSSLPGAHHNDADVDFNSTMIGHHRQAVMMAELVEGRTDNPQLIALAAAIEKAQEREIDQMEDRLESWGVDDDGPGMGPGMGHGGHSDMPGMLTANQMMALRDARGPAFDKLWLEGMIRHHEGAIAMADAVLTDGVDPGTKALATEVEKTQQAEIDQMKKMLGQG</sequence>
<evidence type="ECO:0000256" key="2">
    <source>
        <dbReference type="SAM" id="SignalP"/>
    </source>
</evidence>
<name>A0A7D7QWR6_9ACTN</name>
<dbReference type="PANTHER" id="PTHR36933">
    <property type="entry name" value="SLL0788 PROTEIN"/>
    <property type="match status" value="1"/>
</dbReference>
<dbReference type="EMBL" id="CP059491">
    <property type="protein sequence ID" value="QMT01289.1"/>
    <property type="molecule type" value="Genomic_DNA"/>
</dbReference>
<gene>
    <name evidence="4" type="ORF">H1R19_21045</name>
</gene>
<feature type="region of interest" description="Disordered" evidence="1">
    <location>
        <begin position="33"/>
        <end position="74"/>
    </location>
</feature>
<dbReference type="InterPro" id="IPR005183">
    <property type="entry name" value="DUF305_CopM-like"/>
</dbReference>
<accession>A0A7D7QWR6</accession>
<dbReference type="InterPro" id="IPR012347">
    <property type="entry name" value="Ferritin-like"/>
</dbReference>
<feature type="compositionally biased region" description="Polar residues" evidence="1">
    <location>
        <begin position="39"/>
        <end position="53"/>
    </location>
</feature>
<dbReference type="Gene3D" id="1.20.1260.10">
    <property type="match status" value="1"/>
</dbReference>
<dbReference type="PROSITE" id="PS51257">
    <property type="entry name" value="PROKAR_LIPOPROTEIN"/>
    <property type="match status" value="1"/>
</dbReference>
<feature type="chain" id="PRO_5038401054" evidence="2">
    <location>
        <begin position="31"/>
        <end position="224"/>
    </location>
</feature>
<reference evidence="5" key="1">
    <citation type="submission" date="2020-07" db="EMBL/GenBank/DDBJ databases">
        <title>novel species isolated from the respiratory tract of Marmot.</title>
        <authorList>
            <person name="Zhang G."/>
        </authorList>
    </citation>
    <scope>NUCLEOTIDE SEQUENCE [LARGE SCALE GENOMIC DNA]</scope>
    <source>
        <strain evidence="5">686</strain>
    </source>
</reference>
<dbReference type="Proteomes" id="UP000515663">
    <property type="component" value="Chromosome"/>
</dbReference>
<dbReference type="KEGG" id="gji:H1R19_21045"/>
<dbReference type="PANTHER" id="PTHR36933:SF1">
    <property type="entry name" value="SLL0788 PROTEIN"/>
    <property type="match status" value="1"/>
</dbReference>
<organism evidence="4 5">
    <name type="scientific">Gordonia jinghuaiqii</name>
    <dbReference type="NCBI Taxonomy" id="2758710"/>
    <lineage>
        <taxon>Bacteria</taxon>
        <taxon>Bacillati</taxon>
        <taxon>Actinomycetota</taxon>
        <taxon>Actinomycetes</taxon>
        <taxon>Mycobacteriales</taxon>
        <taxon>Gordoniaceae</taxon>
        <taxon>Gordonia</taxon>
    </lineage>
</organism>
<dbReference type="Pfam" id="PF03713">
    <property type="entry name" value="DUF305"/>
    <property type="match status" value="1"/>
</dbReference>
<protein>
    <submittedName>
        <fullName evidence="4">DUF305 domain-containing protein</fullName>
    </submittedName>
</protein>
<feature type="domain" description="DUF305" evidence="3">
    <location>
        <begin position="72"/>
        <end position="221"/>
    </location>
</feature>
<keyword evidence="2" id="KW-0732">Signal</keyword>
<feature type="compositionally biased region" description="Low complexity" evidence="1">
    <location>
        <begin position="54"/>
        <end position="66"/>
    </location>
</feature>